<evidence type="ECO:0000256" key="4">
    <source>
        <dbReference type="ARBA" id="ARBA00022448"/>
    </source>
</evidence>
<evidence type="ECO:0000256" key="2">
    <source>
        <dbReference type="ARBA" id="ARBA00008107"/>
    </source>
</evidence>
<evidence type="ECO:0000256" key="6">
    <source>
        <dbReference type="ARBA" id="ARBA00022592"/>
    </source>
</evidence>
<accession>F6B6T3</accession>
<name>F6B6T3_DESCC</name>
<dbReference type="InterPro" id="IPR026022">
    <property type="entry name" value="PhoU_dom"/>
</dbReference>
<comment type="similarity">
    <text evidence="2 7">Belongs to the PhoU family.</text>
</comment>
<dbReference type="STRING" id="868595.Desca_0362"/>
<evidence type="ECO:0000256" key="7">
    <source>
        <dbReference type="PIRNR" id="PIRNR003107"/>
    </source>
</evidence>
<dbReference type="AlphaFoldDB" id="F6B6T3"/>
<dbReference type="InterPro" id="IPR028366">
    <property type="entry name" value="PhoU"/>
</dbReference>
<keyword evidence="10" id="KW-1185">Reference proteome</keyword>
<evidence type="ECO:0000259" key="8">
    <source>
        <dbReference type="Pfam" id="PF01895"/>
    </source>
</evidence>
<dbReference type="Gene3D" id="1.20.58.220">
    <property type="entry name" value="Phosphate transport system protein phou homolog 2, domain 2"/>
    <property type="match status" value="1"/>
</dbReference>
<keyword evidence="6 7" id="KW-0592">Phosphate transport</keyword>
<comment type="function">
    <text evidence="7">Plays a role in the regulation of phosphate uptake.</text>
</comment>
<dbReference type="InterPro" id="IPR038078">
    <property type="entry name" value="PhoU-like_sf"/>
</dbReference>
<dbReference type="Pfam" id="PF01895">
    <property type="entry name" value="PhoU"/>
    <property type="match status" value="2"/>
</dbReference>
<comment type="subunit">
    <text evidence="3 7">Homodimer.</text>
</comment>
<dbReference type="KEGG" id="dca:Desca_0362"/>
<dbReference type="GO" id="GO:0006817">
    <property type="term" value="P:phosphate ion transport"/>
    <property type="evidence" value="ECO:0007669"/>
    <property type="project" value="UniProtKB-KW"/>
</dbReference>
<dbReference type="NCBIfam" id="TIGR02135">
    <property type="entry name" value="phoU_full"/>
    <property type="match status" value="1"/>
</dbReference>
<protein>
    <recommendedName>
        <fullName evidence="7">Phosphate-specific transport system accessory protein PhoU</fullName>
    </recommendedName>
</protein>
<dbReference type="PANTHER" id="PTHR42930">
    <property type="entry name" value="PHOSPHATE-SPECIFIC TRANSPORT SYSTEM ACCESSORY PROTEIN PHOU"/>
    <property type="match status" value="1"/>
</dbReference>
<dbReference type="eggNOG" id="COG0704">
    <property type="taxonomic scope" value="Bacteria"/>
</dbReference>
<comment type="subcellular location">
    <subcellularLocation>
        <location evidence="1 7">Cytoplasm</location>
    </subcellularLocation>
</comment>
<sequence>MSTRQSFDLQLMDLQQHILRMASLVERAIYDAVESLTRQDTVLAQKVIDSDDAIDEFLNDIEHTIIKIIATQQPIARDLRVAITGLKIIISLERMADFAVDIAKITLRLAGEKLIKPLVKINEMARLAQQMVKEGLDAYVQSDVTKARRMCGYDDDVDYYFHEVFEELIVFMKNEPRCIEQASHLLLVCRYLERIADYATNIGEEVVYLITGSMEDMN</sequence>
<dbReference type="PIRSF" id="PIRSF003107">
    <property type="entry name" value="PhoU"/>
    <property type="match status" value="1"/>
</dbReference>
<dbReference type="GO" id="GO:0005737">
    <property type="term" value="C:cytoplasm"/>
    <property type="evidence" value="ECO:0007669"/>
    <property type="project" value="UniProtKB-SubCell"/>
</dbReference>
<reference evidence="9 10" key="1">
    <citation type="submission" date="2011-05" db="EMBL/GenBank/DDBJ databases">
        <title>Complete sequence of Desulfotomaculum carboxydivorans CO-1-SRB.</title>
        <authorList>
            <consortium name="US DOE Joint Genome Institute"/>
            <person name="Lucas S."/>
            <person name="Han J."/>
            <person name="Lapidus A."/>
            <person name="Cheng J.-F."/>
            <person name="Goodwin L."/>
            <person name="Pitluck S."/>
            <person name="Peters L."/>
            <person name="Mikhailova N."/>
            <person name="Lu M."/>
            <person name="Han C."/>
            <person name="Tapia R."/>
            <person name="Land M."/>
            <person name="Hauser L."/>
            <person name="Kyrpides N."/>
            <person name="Ivanova N."/>
            <person name="Pagani I."/>
            <person name="Stams A."/>
            <person name="Plugge C."/>
            <person name="Muyzer G."/>
            <person name="Kuever J."/>
            <person name="Parshina S."/>
            <person name="Ivanova A."/>
            <person name="Nazina T."/>
            <person name="Woyke T."/>
        </authorList>
    </citation>
    <scope>NUCLEOTIDE SEQUENCE [LARGE SCALE GENOMIC DNA]</scope>
    <source>
        <strain evidence="10">DSM 14880 / VKM B-2319 / CO-1-SRB</strain>
    </source>
</reference>
<dbReference type="FunFam" id="1.20.58.220:FF:000004">
    <property type="entry name" value="Phosphate-specific transport system accessory protein PhoU"/>
    <property type="match status" value="1"/>
</dbReference>
<organism evidence="9 10">
    <name type="scientific">Desulfotomaculum nigrificans (strain DSM 14880 / VKM B-2319 / CO-1-SRB)</name>
    <name type="common">Desulfotomaculum carboxydivorans</name>
    <dbReference type="NCBI Taxonomy" id="868595"/>
    <lineage>
        <taxon>Bacteria</taxon>
        <taxon>Bacillati</taxon>
        <taxon>Bacillota</taxon>
        <taxon>Clostridia</taxon>
        <taxon>Eubacteriales</taxon>
        <taxon>Desulfotomaculaceae</taxon>
        <taxon>Desulfotomaculum</taxon>
    </lineage>
</organism>
<proteinExistence type="inferred from homology"/>
<feature type="domain" description="PhoU" evidence="8">
    <location>
        <begin position="18"/>
        <end position="105"/>
    </location>
</feature>
<dbReference type="PANTHER" id="PTHR42930:SF3">
    <property type="entry name" value="PHOSPHATE-SPECIFIC TRANSPORT SYSTEM ACCESSORY PROTEIN PHOU"/>
    <property type="match status" value="1"/>
</dbReference>
<dbReference type="HOGENOM" id="CLU_078518_3_0_9"/>
<keyword evidence="4 7" id="KW-0813">Transport</keyword>
<evidence type="ECO:0000256" key="3">
    <source>
        <dbReference type="ARBA" id="ARBA00011738"/>
    </source>
</evidence>
<evidence type="ECO:0000313" key="9">
    <source>
        <dbReference type="EMBL" id="AEF93258.1"/>
    </source>
</evidence>
<evidence type="ECO:0000256" key="1">
    <source>
        <dbReference type="ARBA" id="ARBA00004496"/>
    </source>
</evidence>
<dbReference type="RefSeq" id="WP_003542431.1">
    <property type="nucleotide sequence ID" value="NC_015565.1"/>
</dbReference>
<gene>
    <name evidence="9" type="ordered locus">Desca_0362</name>
</gene>
<dbReference type="GO" id="GO:0045936">
    <property type="term" value="P:negative regulation of phosphate metabolic process"/>
    <property type="evidence" value="ECO:0007669"/>
    <property type="project" value="InterPro"/>
</dbReference>
<evidence type="ECO:0000256" key="5">
    <source>
        <dbReference type="ARBA" id="ARBA00022490"/>
    </source>
</evidence>
<keyword evidence="5 7" id="KW-0963">Cytoplasm</keyword>
<dbReference type="GO" id="GO:0030643">
    <property type="term" value="P:intracellular phosphate ion homeostasis"/>
    <property type="evidence" value="ECO:0007669"/>
    <property type="project" value="InterPro"/>
</dbReference>
<dbReference type="SUPFAM" id="SSF109755">
    <property type="entry name" value="PhoU-like"/>
    <property type="match status" value="1"/>
</dbReference>
<dbReference type="EMBL" id="CP002736">
    <property type="protein sequence ID" value="AEF93258.1"/>
    <property type="molecule type" value="Genomic_DNA"/>
</dbReference>
<feature type="domain" description="PhoU" evidence="8">
    <location>
        <begin position="121"/>
        <end position="206"/>
    </location>
</feature>
<evidence type="ECO:0000313" key="10">
    <source>
        <dbReference type="Proteomes" id="UP000009226"/>
    </source>
</evidence>
<dbReference type="Proteomes" id="UP000009226">
    <property type="component" value="Chromosome"/>
</dbReference>